<keyword evidence="2" id="KW-0949">S-adenosyl-L-methionine</keyword>
<evidence type="ECO:0000256" key="5">
    <source>
        <dbReference type="ARBA" id="ARBA00023014"/>
    </source>
</evidence>
<feature type="domain" description="Radical SAM core" evidence="6">
    <location>
        <begin position="92"/>
        <end position="308"/>
    </location>
</feature>
<dbReference type="Pfam" id="PF23545">
    <property type="entry name" value="Zn_ribbon_HMPTM"/>
    <property type="match status" value="1"/>
</dbReference>
<dbReference type="InterPro" id="IPR034474">
    <property type="entry name" value="Methyltransferase_Class_D"/>
</dbReference>
<dbReference type="InterPro" id="IPR007197">
    <property type="entry name" value="rSAM"/>
</dbReference>
<evidence type="ECO:0000256" key="4">
    <source>
        <dbReference type="ARBA" id="ARBA00023004"/>
    </source>
</evidence>
<keyword evidence="5" id="KW-0411">Iron-sulfur</keyword>
<sequence>MDRKVRPYLFYDTTQALCSHCLRTIQAHVIFRDEKVFLDKWCPVHGDERVMISDDVDYYKLCREVYVKQPEMPFYFNTKMQFGCPYDCGLCPDHMQHSCLSIIDINEACNLECPVCYADSGPKKQIHYDLARICRMLDVVVKNEKEPDVLQISGGEPTIHPQFFDILDEVKKRPFRHVMINTNGLRIASDDVFVERLANYQKGLEIYLQFDSLQDERLQVLRGASLWRIREAAIAKLNQYGISTTLVMTVKKGLNDDEIGEVIRYGLSQPCVRGVTLQPIQNAGRVENYQLTDHKLTISEIRRKIAEQSGVFQLADVIPVPCNPDNLAMAYALKLAGDVTPLTGLIDPAVLIDASKNTIVFETQPDLKAQLFKTFSTNLDATEQANCLSELMCCLPAVQHTNLSYENVFRVLIVNFMDAATMDIRALKKSCIHFATEDKMIPFEAYNLFYRTPAQRETLATIQQEVMRFYEQRSVKPN</sequence>
<keyword evidence="3" id="KW-0479">Metal-binding</keyword>
<dbReference type="InterPro" id="IPR013785">
    <property type="entry name" value="Aldolase_TIM"/>
</dbReference>
<comment type="cofactor">
    <cofactor evidence="1">
        <name>[4Fe-4S] cluster</name>
        <dbReference type="ChEBI" id="CHEBI:49883"/>
    </cofactor>
</comment>
<evidence type="ECO:0000256" key="3">
    <source>
        <dbReference type="ARBA" id="ARBA00022723"/>
    </source>
</evidence>
<dbReference type="PANTHER" id="PTHR43306">
    <property type="entry name" value="7,8-DIHYDRO-6-HYDROXYMETHYLPTERIN DIMETHYLTRANSFERASE"/>
    <property type="match status" value="1"/>
</dbReference>
<gene>
    <name evidence="7" type="ORF">LIN78_04045</name>
</gene>
<dbReference type="SFLD" id="SFLDG01067">
    <property type="entry name" value="SPASM/twitch_domain_containing"/>
    <property type="match status" value="1"/>
</dbReference>
<reference evidence="7" key="1">
    <citation type="submission" date="2021-10" db="EMBL/GenBank/DDBJ databases">
        <title>The complete genome sequence of Leeia sp. TBRC 13508.</title>
        <authorList>
            <person name="Charoenyingcharoen P."/>
            <person name="Yukphan P."/>
        </authorList>
    </citation>
    <scope>NUCLEOTIDE SEQUENCE</scope>
    <source>
        <strain evidence="7">TBRC 13508</strain>
    </source>
</reference>
<dbReference type="RefSeq" id="WP_227178751.1">
    <property type="nucleotide sequence ID" value="NZ_JAJBZT010000002.1"/>
</dbReference>
<comment type="caution">
    <text evidence="7">The sequence shown here is derived from an EMBL/GenBank/DDBJ whole genome shotgun (WGS) entry which is preliminary data.</text>
</comment>
<dbReference type="Proteomes" id="UP001165395">
    <property type="component" value="Unassembled WGS sequence"/>
</dbReference>
<dbReference type="SFLD" id="SFLDG01100">
    <property type="entry name" value="methyltransferase_(Class_D)"/>
    <property type="match status" value="1"/>
</dbReference>
<dbReference type="EMBL" id="JAJBZT010000002">
    <property type="protein sequence ID" value="MCB6182725.1"/>
    <property type="molecule type" value="Genomic_DNA"/>
</dbReference>
<dbReference type="CDD" id="cd01335">
    <property type="entry name" value="Radical_SAM"/>
    <property type="match status" value="1"/>
</dbReference>
<dbReference type="Gene3D" id="3.20.20.70">
    <property type="entry name" value="Aldolase class I"/>
    <property type="match status" value="1"/>
</dbReference>
<keyword evidence="8" id="KW-1185">Reference proteome</keyword>
<dbReference type="Pfam" id="PF04055">
    <property type="entry name" value="Radical_SAM"/>
    <property type="match status" value="1"/>
</dbReference>
<dbReference type="InterPro" id="IPR056488">
    <property type="entry name" value="Zn_ribbon_HMPTM"/>
</dbReference>
<dbReference type="PANTHER" id="PTHR43306:SF1">
    <property type="entry name" value="7,8-DIHYDRO-6-HYDROXYMETHYLPTERIN DIMETHYLTRANSFERASE"/>
    <property type="match status" value="1"/>
</dbReference>
<proteinExistence type="predicted"/>
<dbReference type="PROSITE" id="PS51918">
    <property type="entry name" value="RADICAL_SAM"/>
    <property type="match status" value="1"/>
</dbReference>
<name>A0ABS8D3H3_9NEIS</name>
<evidence type="ECO:0000259" key="6">
    <source>
        <dbReference type="PROSITE" id="PS51918"/>
    </source>
</evidence>
<dbReference type="InterPro" id="IPR058240">
    <property type="entry name" value="rSAM_sf"/>
</dbReference>
<evidence type="ECO:0000313" key="8">
    <source>
        <dbReference type="Proteomes" id="UP001165395"/>
    </source>
</evidence>
<keyword evidence="4" id="KW-0408">Iron</keyword>
<evidence type="ECO:0000256" key="1">
    <source>
        <dbReference type="ARBA" id="ARBA00001966"/>
    </source>
</evidence>
<organism evidence="7 8">
    <name type="scientific">Leeia speluncae</name>
    <dbReference type="NCBI Taxonomy" id="2884804"/>
    <lineage>
        <taxon>Bacteria</taxon>
        <taxon>Pseudomonadati</taxon>
        <taxon>Pseudomonadota</taxon>
        <taxon>Betaproteobacteria</taxon>
        <taxon>Neisseriales</taxon>
        <taxon>Leeiaceae</taxon>
        <taxon>Leeia</taxon>
    </lineage>
</organism>
<evidence type="ECO:0000313" key="7">
    <source>
        <dbReference type="EMBL" id="MCB6182725.1"/>
    </source>
</evidence>
<accession>A0ABS8D3H3</accession>
<evidence type="ECO:0000256" key="2">
    <source>
        <dbReference type="ARBA" id="ARBA00022691"/>
    </source>
</evidence>
<dbReference type="SFLD" id="SFLDS00029">
    <property type="entry name" value="Radical_SAM"/>
    <property type="match status" value="1"/>
</dbReference>
<protein>
    <submittedName>
        <fullName evidence="7">Radical SAM protein</fullName>
    </submittedName>
</protein>
<dbReference type="SUPFAM" id="SSF102114">
    <property type="entry name" value="Radical SAM enzymes"/>
    <property type="match status" value="1"/>
</dbReference>